<reference evidence="1" key="1">
    <citation type="submission" date="2021-02" db="EMBL/GenBank/DDBJ databases">
        <authorList>
            <person name="Nowell W R."/>
        </authorList>
    </citation>
    <scope>NUCLEOTIDE SEQUENCE</scope>
</reference>
<comment type="caution">
    <text evidence="1">The sequence shown here is derived from an EMBL/GenBank/DDBJ whole genome shotgun (WGS) entry which is preliminary data.</text>
</comment>
<protein>
    <submittedName>
        <fullName evidence="1">Uncharacterized protein</fullName>
    </submittedName>
</protein>
<dbReference type="EMBL" id="CAJNXB010005848">
    <property type="protein sequence ID" value="CAF3451879.1"/>
    <property type="molecule type" value="Genomic_DNA"/>
</dbReference>
<dbReference type="AlphaFoldDB" id="A0A818DR71"/>
<evidence type="ECO:0000313" key="2">
    <source>
        <dbReference type="Proteomes" id="UP000663825"/>
    </source>
</evidence>
<accession>A0A818DR71</accession>
<sequence length="61" mass="7329">LVLFYSIKLFKTFTMCLSFLSFSFHLKNYSINFISIYVIILNRIFSNNIPFQSIVLDNYLY</sequence>
<proteinExistence type="predicted"/>
<organism evidence="1 2">
    <name type="scientific">Rotaria socialis</name>
    <dbReference type="NCBI Taxonomy" id="392032"/>
    <lineage>
        <taxon>Eukaryota</taxon>
        <taxon>Metazoa</taxon>
        <taxon>Spiralia</taxon>
        <taxon>Gnathifera</taxon>
        <taxon>Rotifera</taxon>
        <taxon>Eurotatoria</taxon>
        <taxon>Bdelloidea</taxon>
        <taxon>Philodinida</taxon>
        <taxon>Philodinidae</taxon>
        <taxon>Rotaria</taxon>
    </lineage>
</organism>
<feature type="non-terminal residue" evidence="1">
    <location>
        <position position="1"/>
    </location>
</feature>
<dbReference type="Proteomes" id="UP000663825">
    <property type="component" value="Unassembled WGS sequence"/>
</dbReference>
<gene>
    <name evidence="1" type="ORF">TIS948_LOCUS31991</name>
</gene>
<evidence type="ECO:0000313" key="1">
    <source>
        <dbReference type="EMBL" id="CAF3451879.1"/>
    </source>
</evidence>
<name>A0A818DR71_9BILA</name>